<evidence type="ECO:0000313" key="7">
    <source>
        <dbReference type="EMBL" id="MCD5310276.1"/>
    </source>
</evidence>
<protein>
    <submittedName>
        <fullName evidence="7">GAF domain-containing protein</fullName>
    </submittedName>
</protein>
<dbReference type="Pfam" id="PF02954">
    <property type="entry name" value="HTH_8"/>
    <property type="match status" value="1"/>
</dbReference>
<keyword evidence="4" id="KW-0238">DNA-binding</keyword>
<evidence type="ECO:0000259" key="6">
    <source>
        <dbReference type="PROSITE" id="PS50045"/>
    </source>
</evidence>
<dbReference type="Gene3D" id="3.30.450.40">
    <property type="match status" value="1"/>
</dbReference>
<gene>
    <name evidence="7" type="ORF">LR394_05160</name>
</gene>
<dbReference type="InterPro" id="IPR058031">
    <property type="entry name" value="AAA_lid_NorR"/>
</dbReference>
<keyword evidence="8" id="KW-1185">Reference proteome</keyword>
<evidence type="ECO:0000313" key="8">
    <source>
        <dbReference type="Proteomes" id="UP001138997"/>
    </source>
</evidence>
<dbReference type="SUPFAM" id="SSF46689">
    <property type="entry name" value="Homeodomain-like"/>
    <property type="match status" value="1"/>
</dbReference>
<comment type="caution">
    <text evidence="7">The sequence shown here is derived from an EMBL/GenBank/DDBJ whole genome shotgun (WGS) entry which is preliminary data.</text>
</comment>
<dbReference type="SUPFAM" id="SSF52540">
    <property type="entry name" value="P-loop containing nucleoside triphosphate hydrolases"/>
    <property type="match status" value="1"/>
</dbReference>
<dbReference type="GO" id="GO:0006355">
    <property type="term" value="P:regulation of DNA-templated transcription"/>
    <property type="evidence" value="ECO:0007669"/>
    <property type="project" value="InterPro"/>
</dbReference>
<dbReference type="InterPro" id="IPR003018">
    <property type="entry name" value="GAF"/>
</dbReference>
<accession>A0A9X1NAL1</accession>
<evidence type="ECO:0000256" key="5">
    <source>
        <dbReference type="ARBA" id="ARBA00023163"/>
    </source>
</evidence>
<sequence length="606" mass="65554">MRAVQGERQDHGWQRQVADARERFLTQQDVSADIVREPILASWSRSHRRGVEADRIDLPYVTDLDTDSPLVTCAAPILRQLGEQLQSEPVSILLTDAQGVVLDRVDSDSAIARYLDRVDLAPGFSYAEKWVGTNGIGTALSEGRPVLVHGPEHYAENLERLACAGVPIKHPVQGTVLGALDLTSWAGQSTAMMQALAGACAERIERGLLNTAGLTELALFREYLKTSQRTNGVVLAVNGDVVMMNEQARRTLSAADQHSLMEWAADVRDESAPVTLICDLPSGLVARLKYRPVNGRRGQLGGVVEVRFSKQPTAEPAVLLPRQNALPGLVGSSGVWQRCVAEVESCYRSREWLVLSGEAGTGKLALLRAVLARHDPAGHVRVLNGEDTRAPAAVDAWLDEVAAELEEDGALLIRHAERLCAEALIGLGDLLQAHALGGSTDGCWVALTLSTGPSGPAPDTETAAYLLPHFPHTVAVPSLRHHSEDVPELVPSLLAGLGRGHNLRFGFDAMQQLTRAPWPGNVAQLRSVLLELLNRRRSGTVHATDLPAEARSATRRQLSQLEALERDAIVRSLSSHGGNKTRACAELGMSRATIYRKIRDYGISGM</sequence>
<dbReference type="Pfam" id="PF01590">
    <property type="entry name" value="GAF"/>
    <property type="match status" value="1"/>
</dbReference>
<keyword evidence="1" id="KW-0547">Nucleotide-binding</keyword>
<organism evidence="7 8">
    <name type="scientific">Kineosporia babensis</name>
    <dbReference type="NCBI Taxonomy" id="499548"/>
    <lineage>
        <taxon>Bacteria</taxon>
        <taxon>Bacillati</taxon>
        <taxon>Actinomycetota</taxon>
        <taxon>Actinomycetes</taxon>
        <taxon>Kineosporiales</taxon>
        <taxon>Kineosporiaceae</taxon>
        <taxon>Kineosporia</taxon>
    </lineage>
</organism>
<dbReference type="SUPFAM" id="SSF55781">
    <property type="entry name" value="GAF domain-like"/>
    <property type="match status" value="1"/>
</dbReference>
<dbReference type="PRINTS" id="PR01590">
    <property type="entry name" value="HTHFIS"/>
</dbReference>
<dbReference type="InterPro" id="IPR002078">
    <property type="entry name" value="Sigma_54_int"/>
</dbReference>
<dbReference type="InterPro" id="IPR009057">
    <property type="entry name" value="Homeodomain-like_sf"/>
</dbReference>
<name>A0A9X1NAL1_9ACTN</name>
<dbReference type="EMBL" id="JAJOMB010000002">
    <property type="protein sequence ID" value="MCD5310276.1"/>
    <property type="molecule type" value="Genomic_DNA"/>
</dbReference>
<keyword evidence="5" id="KW-0804">Transcription</keyword>
<feature type="domain" description="Sigma-54 factor interaction" evidence="6">
    <location>
        <begin position="473"/>
        <end position="534"/>
    </location>
</feature>
<proteinExistence type="predicted"/>
<dbReference type="GO" id="GO:0043565">
    <property type="term" value="F:sequence-specific DNA binding"/>
    <property type="evidence" value="ECO:0007669"/>
    <property type="project" value="InterPro"/>
</dbReference>
<evidence type="ECO:0000256" key="2">
    <source>
        <dbReference type="ARBA" id="ARBA00022840"/>
    </source>
</evidence>
<evidence type="ECO:0000256" key="3">
    <source>
        <dbReference type="ARBA" id="ARBA00023015"/>
    </source>
</evidence>
<dbReference type="AlphaFoldDB" id="A0A9X1NAL1"/>
<dbReference type="InterPro" id="IPR029016">
    <property type="entry name" value="GAF-like_dom_sf"/>
</dbReference>
<dbReference type="Gene3D" id="1.10.10.60">
    <property type="entry name" value="Homeodomain-like"/>
    <property type="match status" value="1"/>
</dbReference>
<dbReference type="PANTHER" id="PTHR32071:SF122">
    <property type="entry name" value="SIGMA FACTOR"/>
    <property type="match status" value="1"/>
</dbReference>
<dbReference type="Proteomes" id="UP001138997">
    <property type="component" value="Unassembled WGS sequence"/>
</dbReference>
<dbReference type="InterPro" id="IPR002197">
    <property type="entry name" value="HTH_Fis"/>
</dbReference>
<dbReference type="GO" id="GO:0005524">
    <property type="term" value="F:ATP binding"/>
    <property type="evidence" value="ECO:0007669"/>
    <property type="project" value="UniProtKB-KW"/>
</dbReference>
<dbReference type="PANTHER" id="PTHR32071">
    <property type="entry name" value="TRANSCRIPTIONAL REGULATORY PROTEIN"/>
    <property type="match status" value="1"/>
</dbReference>
<dbReference type="PROSITE" id="PS50045">
    <property type="entry name" value="SIGMA54_INTERACT_4"/>
    <property type="match status" value="1"/>
</dbReference>
<reference evidence="7" key="1">
    <citation type="submission" date="2021-11" db="EMBL/GenBank/DDBJ databases">
        <title>Streptomyces corallinus and Kineosporia corallina sp. nov., two new coral-derived marine actinobacteria.</title>
        <authorList>
            <person name="Buangrab K."/>
            <person name="Sutthacheep M."/>
            <person name="Yeemin T."/>
            <person name="Harunari E."/>
            <person name="Igarashi Y."/>
            <person name="Sripreechasak P."/>
            <person name="Kanchanasin P."/>
            <person name="Tanasupawat S."/>
            <person name="Phongsopitanun W."/>
        </authorList>
    </citation>
    <scope>NUCLEOTIDE SEQUENCE</scope>
    <source>
        <strain evidence="7">JCM 31032</strain>
    </source>
</reference>
<evidence type="ECO:0000256" key="4">
    <source>
        <dbReference type="ARBA" id="ARBA00023125"/>
    </source>
</evidence>
<keyword evidence="3" id="KW-0805">Transcription regulation</keyword>
<evidence type="ECO:0000256" key="1">
    <source>
        <dbReference type="ARBA" id="ARBA00022741"/>
    </source>
</evidence>
<dbReference type="RefSeq" id="WP_231439202.1">
    <property type="nucleotide sequence ID" value="NZ_JAJOMB010000002.1"/>
</dbReference>
<dbReference type="Pfam" id="PF25601">
    <property type="entry name" value="AAA_lid_14"/>
    <property type="match status" value="1"/>
</dbReference>
<dbReference type="Gene3D" id="1.10.8.60">
    <property type="match status" value="1"/>
</dbReference>
<keyword evidence="2" id="KW-0067">ATP-binding</keyword>
<dbReference type="InterPro" id="IPR027417">
    <property type="entry name" value="P-loop_NTPase"/>
</dbReference>